<gene>
    <name evidence="1" type="ORF">T4B_6800</name>
</gene>
<evidence type="ECO:0000313" key="2">
    <source>
        <dbReference type="Proteomes" id="UP000054805"/>
    </source>
</evidence>
<reference evidence="1 2" key="1">
    <citation type="submission" date="2015-01" db="EMBL/GenBank/DDBJ databases">
        <title>Evolution of Trichinella species and genotypes.</title>
        <authorList>
            <person name="Korhonen P.K."/>
            <person name="Edoardo P."/>
            <person name="Giuseppe L.R."/>
            <person name="Gasser R.B."/>
        </authorList>
    </citation>
    <scope>NUCLEOTIDE SEQUENCE [LARGE SCALE GENOMIC DNA]</scope>
    <source>
        <strain evidence="1">ISS588</strain>
    </source>
</reference>
<evidence type="ECO:0000313" key="1">
    <source>
        <dbReference type="EMBL" id="KRY97172.1"/>
    </source>
</evidence>
<accession>A0A0V1GFY8</accession>
<dbReference type="Proteomes" id="UP000054805">
    <property type="component" value="Unassembled WGS sequence"/>
</dbReference>
<comment type="caution">
    <text evidence="1">The sequence shown here is derived from an EMBL/GenBank/DDBJ whole genome shotgun (WGS) entry which is preliminary data.</text>
</comment>
<protein>
    <submittedName>
        <fullName evidence="1">Uncharacterized protein</fullName>
    </submittedName>
</protein>
<sequence>MQNQNDSWLPYSFIFQDAYCFTLIDMNTIKRELLKSDVSESLK</sequence>
<dbReference type="AlphaFoldDB" id="A0A0V1GFY8"/>
<proteinExistence type="predicted"/>
<dbReference type="EMBL" id="JYDS01002607">
    <property type="protein sequence ID" value="KRY97172.1"/>
    <property type="molecule type" value="Genomic_DNA"/>
</dbReference>
<keyword evidence="2" id="KW-1185">Reference proteome</keyword>
<name>A0A0V1GFY8_TRIPS</name>
<organism evidence="1 2">
    <name type="scientific">Trichinella pseudospiralis</name>
    <name type="common">Parasitic roundworm</name>
    <dbReference type="NCBI Taxonomy" id="6337"/>
    <lineage>
        <taxon>Eukaryota</taxon>
        <taxon>Metazoa</taxon>
        <taxon>Ecdysozoa</taxon>
        <taxon>Nematoda</taxon>
        <taxon>Enoplea</taxon>
        <taxon>Dorylaimia</taxon>
        <taxon>Trichinellida</taxon>
        <taxon>Trichinellidae</taxon>
        <taxon>Trichinella</taxon>
    </lineage>
</organism>